<dbReference type="InterPro" id="IPR001611">
    <property type="entry name" value="Leu-rich_rpt"/>
</dbReference>
<evidence type="ECO:0000256" key="4">
    <source>
        <dbReference type="ARBA" id="ARBA00022729"/>
    </source>
</evidence>
<dbReference type="SUPFAM" id="SSF52058">
    <property type="entry name" value="L domain-like"/>
    <property type="match status" value="1"/>
</dbReference>
<keyword evidence="2" id="KW-1003">Cell membrane</keyword>
<evidence type="ECO:0000256" key="3">
    <source>
        <dbReference type="ARBA" id="ARBA00022692"/>
    </source>
</evidence>
<protein>
    <submittedName>
        <fullName evidence="10">Uncharacterized protein</fullName>
    </submittedName>
</protein>
<dbReference type="AlphaFoldDB" id="A0A448Z9I8"/>
<evidence type="ECO:0000256" key="2">
    <source>
        <dbReference type="ARBA" id="ARBA00022475"/>
    </source>
</evidence>
<evidence type="ECO:0000256" key="8">
    <source>
        <dbReference type="ARBA" id="ARBA00023180"/>
    </source>
</evidence>
<dbReference type="OrthoDB" id="46376at2759"/>
<keyword evidence="4" id="KW-0732">Signal</keyword>
<dbReference type="Gene3D" id="3.80.10.10">
    <property type="entry name" value="Ribonuclease Inhibitor"/>
    <property type="match status" value="1"/>
</dbReference>
<evidence type="ECO:0000313" key="10">
    <source>
        <dbReference type="EMBL" id="VEU38668.1"/>
    </source>
</evidence>
<evidence type="ECO:0000256" key="7">
    <source>
        <dbReference type="ARBA" id="ARBA00023170"/>
    </source>
</evidence>
<dbReference type="GO" id="GO:0012505">
    <property type="term" value="C:endomembrane system"/>
    <property type="evidence" value="ECO:0007669"/>
    <property type="project" value="UniProtKB-SubCell"/>
</dbReference>
<name>A0A448Z9I8_9STRA</name>
<evidence type="ECO:0000256" key="6">
    <source>
        <dbReference type="ARBA" id="ARBA00023136"/>
    </source>
</evidence>
<keyword evidence="11" id="KW-1185">Reference proteome</keyword>
<keyword evidence="7" id="KW-0675">Receptor</keyword>
<evidence type="ECO:0000256" key="1">
    <source>
        <dbReference type="ARBA" id="ARBA00004236"/>
    </source>
</evidence>
<sequence>MNLYSNQLTGTIPESLRFRKLVHADFGRNQFSGTLPDDFGLRSVSLRFLYMDHNEFTGTIPYSYTTVGNGRVEALAFNHNQLTGWVPGYYQHYKLLELNLHNNTFTGVDWETCRQGVFDTGEMVEFTADCDVCICDPYCGKCKNKW</sequence>
<keyword evidence="8" id="KW-0325">Glycoprotein</keyword>
<evidence type="ECO:0000256" key="5">
    <source>
        <dbReference type="ARBA" id="ARBA00022989"/>
    </source>
</evidence>
<accession>A0A448Z9I8</accession>
<keyword evidence="3" id="KW-0812">Transmembrane</keyword>
<gene>
    <name evidence="10" type="ORF">PSNMU_V1.4_AUG-EV-PASAV3_0055080</name>
</gene>
<dbReference type="GO" id="GO:0005886">
    <property type="term" value="C:plasma membrane"/>
    <property type="evidence" value="ECO:0007669"/>
    <property type="project" value="UniProtKB-SubCell"/>
</dbReference>
<reference evidence="10 11" key="1">
    <citation type="submission" date="2019-01" db="EMBL/GenBank/DDBJ databases">
        <authorList>
            <person name="Ferrante I. M."/>
        </authorList>
    </citation>
    <scope>NUCLEOTIDE SEQUENCE [LARGE SCALE GENOMIC DNA]</scope>
    <source>
        <strain evidence="10 11">B856</strain>
    </source>
</reference>
<dbReference type="Pfam" id="PF00560">
    <property type="entry name" value="LRR_1"/>
    <property type="match status" value="3"/>
</dbReference>
<keyword evidence="6" id="KW-0472">Membrane</keyword>
<dbReference type="PANTHER" id="PTHR48052:SF88">
    <property type="entry name" value="LEUCINE-RICH REPEAT-CONTAINING, PLANT-TYPE, LEUCINE-RICH REPEAT DOMAIN SUPERFAMILY"/>
    <property type="match status" value="1"/>
</dbReference>
<proteinExistence type="predicted"/>
<organism evidence="10 11">
    <name type="scientific">Pseudo-nitzschia multistriata</name>
    <dbReference type="NCBI Taxonomy" id="183589"/>
    <lineage>
        <taxon>Eukaryota</taxon>
        <taxon>Sar</taxon>
        <taxon>Stramenopiles</taxon>
        <taxon>Ochrophyta</taxon>
        <taxon>Bacillariophyta</taxon>
        <taxon>Bacillariophyceae</taxon>
        <taxon>Bacillariophycidae</taxon>
        <taxon>Bacillariales</taxon>
        <taxon>Bacillariaceae</taxon>
        <taxon>Pseudo-nitzschia</taxon>
    </lineage>
</organism>
<comment type="subcellular location">
    <subcellularLocation>
        <location evidence="1">Cell membrane</location>
    </subcellularLocation>
    <subcellularLocation>
        <location evidence="9">Endomembrane system</location>
        <topology evidence="9">Single-pass membrane protein</topology>
    </subcellularLocation>
</comment>
<dbReference type="PANTHER" id="PTHR48052">
    <property type="entry name" value="UNNAMED PRODUCT"/>
    <property type="match status" value="1"/>
</dbReference>
<dbReference type="EMBL" id="CAACVS010000181">
    <property type="protein sequence ID" value="VEU38668.1"/>
    <property type="molecule type" value="Genomic_DNA"/>
</dbReference>
<keyword evidence="5" id="KW-1133">Transmembrane helix</keyword>
<evidence type="ECO:0000256" key="9">
    <source>
        <dbReference type="ARBA" id="ARBA00037847"/>
    </source>
</evidence>
<evidence type="ECO:0000313" key="11">
    <source>
        <dbReference type="Proteomes" id="UP000291116"/>
    </source>
</evidence>
<dbReference type="Proteomes" id="UP000291116">
    <property type="component" value="Unassembled WGS sequence"/>
</dbReference>
<dbReference type="InterPro" id="IPR032675">
    <property type="entry name" value="LRR_dom_sf"/>
</dbReference>